<evidence type="ECO:0000313" key="8">
    <source>
        <dbReference type="Proteomes" id="UP000051739"/>
    </source>
</evidence>
<evidence type="ECO:0000256" key="6">
    <source>
        <dbReference type="SAM" id="Phobius"/>
    </source>
</evidence>
<name>A0A0R1V774_9LACO</name>
<feature type="transmembrane region" description="Helical" evidence="6">
    <location>
        <begin position="405"/>
        <end position="429"/>
    </location>
</feature>
<keyword evidence="5 6" id="KW-0472">Membrane</keyword>
<comment type="subcellular location">
    <subcellularLocation>
        <location evidence="1">Membrane</location>
        <topology evidence="1">Multi-pass membrane protein</topology>
    </subcellularLocation>
</comment>
<feature type="transmembrane region" description="Helical" evidence="6">
    <location>
        <begin position="135"/>
        <end position="153"/>
    </location>
</feature>
<keyword evidence="3 6" id="KW-0812">Transmembrane</keyword>
<dbReference type="PATRIC" id="fig|1423749.3.peg.840"/>
<evidence type="ECO:0000313" key="7">
    <source>
        <dbReference type="EMBL" id="KRM01296.1"/>
    </source>
</evidence>
<dbReference type="Pfam" id="PF00939">
    <property type="entry name" value="Na_sulph_symp"/>
    <property type="match status" value="1"/>
</dbReference>
<comment type="caution">
    <text evidence="7">The sequence shown here is derived from an EMBL/GenBank/DDBJ whole genome shotgun (WGS) entry which is preliminary data.</text>
</comment>
<feature type="transmembrane region" description="Helical" evidence="6">
    <location>
        <begin position="285"/>
        <end position="303"/>
    </location>
</feature>
<dbReference type="InterPro" id="IPR001898">
    <property type="entry name" value="SLC13A/DASS"/>
</dbReference>
<dbReference type="AlphaFoldDB" id="A0A0R1V774"/>
<evidence type="ECO:0000256" key="1">
    <source>
        <dbReference type="ARBA" id="ARBA00004141"/>
    </source>
</evidence>
<gene>
    <name evidence="7" type="ORF">FC60_GL000834</name>
</gene>
<keyword evidence="4 6" id="KW-1133">Transmembrane helix</keyword>
<comment type="similarity">
    <text evidence="2">Belongs to the SLC13A/DASS transporter (TC 2.A.47) family. DIT1 subfamily.</text>
</comment>
<feature type="transmembrane region" description="Helical" evidence="6">
    <location>
        <begin position="310"/>
        <end position="329"/>
    </location>
</feature>
<feature type="transmembrane region" description="Helical" evidence="6">
    <location>
        <begin position="462"/>
        <end position="482"/>
    </location>
</feature>
<evidence type="ECO:0000256" key="3">
    <source>
        <dbReference type="ARBA" id="ARBA00022692"/>
    </source>
</evidence>
<protein>
    <submittedName>
        <fullName evidence="7">Anion transporter</fullName>
    </submittedName>
</protein>
<proteinExistence type="inferred from homology"/>
<feature type="transmembrane region" description="Helical" evidence="6">
    <location>
        <begin position="35"/>
        <end position="53"/>
    </location>
</feature>
<dbReference type="InterPro" id="IPR030676">
    <property type="entry name" value="CitT-rel"/>
</dbReference>
<dbReference type="PIRSF" id="PIRSF002457">
    <property type="entry name" value="DASS"/>
    <property type="match status" value="1"/>
</dbReference>
<feature type="transmembrane region" description="Helical" evidence="6">
    <location>
        <begin position="229"/>
        <end position="251"/>
    </location>
</feature>
<sequence length="488" mass="52867">MKTIEKVNYKGFIWPLVVGVIMWCMTPIRPDGLSAIAWQMFTVFVATIIGCITKPLPISGTTLLGLVVTVLLGLAPVESTKSASGVVTNSGILSAFSNSASWLIAMAFIMAAGITKTGLGNRIAYNMIKLFGKRSIGIAYAITGLELIMGGLIPSNSARSGGVVWPIVESISETYDSKPDEKSRKKIGAFLDFMAFHANIISTALFVTGAAPNIVAQAMAAKAHYQMTWIGWFTTAIVPVVICAVVIPWLIYKMFPPEIKETPNAKAWSEGKLAEMGKMSVPEKIMTAVFVMAILMWVLAGFFDIQQFEAAYVAFLAVVILLITGVLKVDDLLKEKGAWNILIWLSILVFMASKLTDYGFIVWFAKTVQSGLHGISWGVVLAVLVLVMFYSHYFFASGTAHVTALYLPFLTVSVAAGAPLALSAMMLALTTTIMASTTHYANGPASILASTGYVSQSEWWKYNFILGLVYLVIFGVTVPLWGKVIGLW</sequence>
<dbReference type="GO" id="GO:0022857">
    <property type="term" value="F:transmembrane transporter activity"/>
    <property type="evidence" value="ECO:0007669"/>
    <property type="project" value="InterPro"/>
</dbReference>
<reference evidence="7 8" key="1">
    <citation type="journal article" date="2015" name="Genome Announc.">
        <title>Expanding the biotechnology potential of lactobacilli through comparative genomics of 213 strains and associated genera.</title>
        <authorList>
            <person name="Sun Z."/>
            <person name="Harris H.M."/>
            <person name="McCann A."/>
            <person name="Guo C."/>
            <person name="Argimon S."/>
            <person name="Zhang W."/>
            <person name="Yang X."/>
            <person name="Jeffery I.B."/>
            <person name="Cooney J.C."/>
            <person name="Kagawa T.F."/>
            <person name="Liu W."/>
            <person name="Song Y."/>
            <person name="Salvetti E."/>
            <person name="Wrobel A."/>
            <person name="Rasinkangas P."/>
            <person name="Parkhill J."/>
            <person name="Rea M.C."/>
            <person name="O'Sullivan O."/>
            <person name="Ritari J."/>
            <person name="Douillard F.P."/>
            <person name="Paul Ross R."/>
            <person name="Yang R."/>
            <person name="Briner A.E."/>
            <person name="Felis G.E."/>
            <person name="de Vos W.M."/>
            <person name="Barrangou R."/>
            <person name="Klaenhammer T.R."/>
            <person name="Caufield P.W."/>
            <person name="Cui Y."/>
            <person name="Zhang H."/>
            <person name="O'Toole P.W."/>
        </authorList>
    </citation>
    <scope>NUCLEOTIDE SEQUENCE [LARGE SCALE GENOMIC DNA]</scope>
    <source>
        <strain evidence="7 8">DSM 16045</strain>
    </source>
</reference>
<keyword evidence="8" id="KW-1185">Reference proteome</keyword>
<dbReference type="GO" id="GO:0016020">
    <property type="term" value="C:membrane"/>
    <property type="evidence" value="ECO:0007669"/>
    <property type="project" value="UniProtKB-SubCell"/>
</dbReference>
<dbReference type="RefSeq" id="WP_056937747.1">
    <property type="nucleotide sequence ID" value="NZ_AZFN01000020.1"/>
</dbReference>
<evidence type="ECO:0000256" key="5">
    <source>
        <dbReference type="ARBA" id="ARBA00023136"/>
    </source>
</evidence>
<feature type="transmembrane region" description="Helical" evidence="6">
    <location>
        <begin position="341"/>
        <end position="365"/>
    </location>
</feature>
<organism evidence="7 8">
    <name type="scientific">Limosilactobacillus gastricus DSM 16045</name>
    <dbReference type="NCBI Taxonomy" id="1423749"/>
    <lineage>
        <taxon>Bacteria</taxon>
        <taxon>Bacillati</taxon>
        <taxon>Bacillota</taxon>
        <taxon>Bacilli</taxon>
        <taxon>Lactobacillales</taxon>
        <taxon>Lactobacillaceae</taxon>
        <taxon>Limosilactobacillus</taxon>
    </lineage>
</organism>
<dbReference type="PANTHER" id="PTHR42826">
    <property type="entry name" value="DICARBOXYLATE TRANSPORTER 2.1, CHLOROPLASTIC"/>
    <property type="match status" value="1"/>
</dbReference>
<evidence type="ECO:0000256" key="2">
    <source>
        <dbReference type="ARBA" id="ARBA00007349"/>
    </source>
</evidence>
<feature type="transmembrane region" description="Helical" evidence="6">
    <location>
        <begin position="12"/>
        <end position="29"/>
    </location>
</feature>
<dbReference type="EMBL" id="AZFN01000020">
    <property type="protein sequence ID" value="KRM01296.1"/>
    <property type="molecule type" value="Genomic_DNA"/>
</dbReference>
<dbReference type="NCBIfam" id="TIGR00785">
    <property type="entry name" value="dass"/>
    <property type="match status" value="1"/>
</dbReference>
<feature type="transmembrane region" description="Helical" evidence="6">
    <location>
        <begin position="372"/>
        <end position="393"/>
    </location>
</feature>
<accession>A0A0R1V774</accession>
<dbReference type="Proteomes" id="UP000051739">
    <property type="component" value="Unassembled WGS sequence"/>
</dbReference>
<feature type="transmembrane region" description="Helical" evidence="6">
    <location>
        <begin position="92"/>
        <end position="114"/>
    </location>
</feature>
<evidence type="ECO:0000256" key="4">
    <source>
        <dbReference type="ARBA" id="ARBA00022989"/>
    </source>
</evidence>
<feature type="transmembrane region" description="Helical" evidence="6">
    <location>
        <begin position="60"/>
        <end position="77"/>
    </location>
</feature>
<feature type="transmembrane region" description="Helical" evidence="6">
    <location>
        <begin position="187"/>
        <end position="208"/>
    </location>
</feature>